<proteinExistence type="inferred from homology"/>
<accession>Q899B8</accession>
<organism evidence="4 5">
    <name type="scientific">Clostridium tetani (strain Massachusetts / E88)</name>
    <dbReference type="NCBI Taxonomy" id="212717"/>
    <lineage>
        <taxon>Bacteria</taxon>
        <taxon>Bacillati</taxon>
        <taxon>Bacillota</taxon>
        <taxon>Clostridia</taxon>
        <taxon>Eubacteriales</taxon>
        <taxon>Clostridiaceae</taxon>
        <taxon>Clostridium</taxon>
    </lineage>
</organism>
<keyword evidence="5" id="KW-1185">Reference proteome</keyword>
<dbReference type="Pfam" id="PF01547">
    <property type="entry name" value="SBP_bac_1"/>
    <property type="match status" value="1"/>
</dbReference>
<keyword evidence="3" id="KW-0732">Signal</keyword>
<dbReference type="InterPro" id="IPR006059">
    <property type="entry name" value="SBP"/>
</dbReference>
<dbReference type="AlphaFoldDB" id="Q899B8"/>
<keyword evidence="2" id="KW-0813">Transport</keyword>
<dbReference type="KEGG" id="ctc:CTC_00267"/>
<dbReference type="PANTHER" id="PTHR30061:SF50">
    <property type="entry name" value="MALTOSE_MALTODEXTRIN-BINDING PERIPLASMIC PROTEIN"/>
    <property type="match status" value="1"/>
</dbReference>
<sequence>MSGDYFMRYINMKKYSVLSIIIILIIFNLIACKNKDNISTLDKNSRGDLSISVPRELIPYMNQYTEEFNKYYPNVKVNISLEKDISKGKKETDIIIVKSEHAKYFINKFKDDFLNLEELLSKYRKNFKDSNLEAVSSDKGIHGIDLSSNPYLMIYRKDVYEKCNINIEDIKTWHDYVENSRYINKKLNKNYKFMHNYNNIDLYDIFLNQLGRGYKDEKENKTIVSGEAIRAVELINIFNKNQIIYREENNSLVEALKSEEVVSTICTATDVYNIMEKLPSMKGQYEIKKIPGFILAGNRNVSRKGYSVLVFKGRNNKASRTFLKFMIENEQFQEKMFKNEKILPFNMNVYKSKSLNKKEDFFNDKNIFKLMYDVYKKSPNIKYNEDYEDIRKNINKTLKIINNEDFNIEKFIQEVSKKK</sequence>
<dbReference type="STRING" id="212717.CTC_00267"/>
<dbReference type="HOGENOM" id="CLU_673880_0_0_9"/>
<reference evidence="4 5" key="1">
    <citation type="journal article" date="2003" name="Proc. Natl. Acad. Sci. U.S.A.">
        <title>The genome sequence of Clostridium tetani, the causative agent of tetanus disease.</title>
        <authorList>
            <person name="Brueggemann H."/>
            <person name="Baumer S."/>
            <person name="Fricke W.F."/>
            <person name="Wiezer A."/>
            <person name="Liesegang H."/>
            <person name="Decker I."/>
            <person name="Herzberg C."/>
            <person name="Martinez-Arias R."/>
            <person name="Merkl R."/>
            <person name="Henne A."/>
            <person name="Gottschalk G."/>
        </authorList>
    </citation>
    <scope>NUCLEOTIDE SEQUENCE [LARGE SCALE GENOMIC DNA]</scope>
    <source>
        <strain evidence="5">Massachusetts / E88</strain>
    </source>
</reference>
<dbReference type="Proteomes" id="UP000001412">
    <property type="component" value="Chromosome"/>
</dbReference>
<dbReference type="GO" id="GO:0055052">
    <property type="term" value="C:ATP-binding cassette (ABC) transporter complex, substrate-binding subunit-containing"/>
    <property type="evidence" value="ECO:0007669"/>
    <property type="project" value="TreeGrafter"/>
</dbReference>
<protein>
    <submittedName>
        <fullName evidence="4">Extracellular solute-binding protein</fullName>
    </submittedName>
</protein>
<evidence type="ECO:0000256" key="2">
    <source>
        <dbReference type="ARBA" id="ARBA00022448"/>
    </source>
</evidence>
<dbReference type="Gene3D" id="3.40.190.10">
    <property type="entry name" value="Periplasmic binding protein-like II"/>
    <property type="match status" value="1"/>
</dbReference>
<evidence type="ECO:0000256" key="1">
    <source>
        <dbReference type="ARBA" id="ARBA00008520"/>
    </source>
</evidence>
<name>Q899B8_CLOTE</name>
<evidence type="ECO:0000256" key="3">
    <source>
        <dbReference type="ARBA" id="ARBA00022729"/>
    </source>
</evidence>
<dbReference type="GO" id="GO:0015768">
    <property type="term" value="P:maltose transport"/>
    <property type="evidence" value="ECO:0007669"/>
    <property type="project" value="TreeGrafter"/>
</dbReference>
<dbReference type="GO" id="GO:1901982">
    <property type="term" value="F:maltose binding"/>
    <property type="evidence" value="ECO:0007669"/>
    <property type="project" value="TreeGrafter"/>
</dbReference>
<evidence type="ECO:0000313" key="5">
    <source>
        <dbReference type="Proteomes" id="UP000001412"/>
    </source>
</evidence>
<evidence type="ECO:0000313" key="4">
    <source>
        <dbReference type="EMBL" id="AAO34911.1"/>
    </source>
</evidence>
<comment type="similarity">
    <text evidence="1">Belongs to the bacterial solute-binding protein 1 family.</text>
</comment>
<dbReference type="GO" id="GO:0042956">
    <property type="term" value="P:maltodextrin transmembrane transport"/>
    <property type="evidence" value="ECO:0007669"/>
    <property type="project" value="TreeGrafter"/>
</dbReference>
<gene>
    <name evidence="4" type="ordered locus">CTC_00267</name>
</gene>
<dbReference type="SUPFAM" id="SSF53850">
    <property type="entry name" value="Periplasmic binding protein-like II"/>
    <property type="match status" value="1"/>
</dbReference>
<dbReference type="EMBL" id="AE015927">
    <property type="protein sequence ID" value="AAO34911.1"/>
    <property type="molecule type" value="Genomic_DNA"/>
</dbReference>
<dbReference type="PANTHER" id="PTHR30061">
    <property type="entry name" value="MALTOSE-BINDING PERIPLASMIC PROTEIN"/>
    <property type="match status" value="1"/>
</dbReference>